<dbReference type="AlphaFoldDB" id="A0A3L7AMM9"/>
<organism evidence="1 2">
    <name type="scientific">Xanthobacter tagetidis</name>
    <dbReference type="NCBI Taxonomy" id="60216"/>
    <lineage>
        <taxon>Bacteria</taxon>
        <taxon>Pseudomonadati</taxon>
        <taxon>Pseudomonadota</taxon>
        <taxon>Alphaproteobacteria</taxon>
        <taxon>Hyphomicrobiales</taxon>
        <taxon>Xanthobacteraceae</taxon>
        <taxon>Xanthobacter</taxon>
    </lineage>
</organism>
<evidence type="ECO:0000313" key="2">
    <source>
        <dbReference type="Proteomes" id="UP000269692"/>
    </source>
</evidence>
<keyword evidence="2" id="KW-1185">Reference proteome</keyword>
<gene>
    <name evidence="1" type="ORF">D9R14_01555</name>
</gene>
<name>A0A3L7AMM9_9HYPH</name>
<comment type="caution">
    <text evidence="1">The sequence shown here is derived from an EMBL/GenBank/DDBJ whole genome shotgun (WGS) entry which is preliminary data.</text>
</comment>
<protein>
    <submittedName>
        <fullName evidence="1">Uncharacterized protein</fullName>
    </submittedName>
</protein>
<sequence length="79" mass="8584">MDAQTTEAKILVHARFAPDATVVEIGERPSGLTPQEWFFYLRENSDPSYFQPLSGGRGVFRIPRAEFDALKAAAAGAAA</sequence>
<reference evidence="1 2" key="1">
    <citation type="submission" date="2018-10" db="EMBL/GenBank/DDBJ databases">
        <title>Xanthobacter tagetidis genome sequencing and assembly.</title>
        <authorList>
            <person name="Maclea K.S."/>
            <person name="Goen A.E."/>
            <person name="Fatima S.A."/>
        </authorList>
    </citation>
    <scope>NUCLEOTIDE SEQUENCE [LARGE SCALE GENOMIC DNA]</scope>
    <source>
        <strain evidence="1 2">ATCC 700314</strain>
    </source>
</reference>
<dbReference type="OrthoDB" id="9812367at2"/>
<dbReference type="Proteomes" id="UP000269692">
    <property type="component" value="Unassembled WGS sequence"/>
</dbReference>
<evidence type="ECO:0000313" key="1">
    <source>
        <dbReference type="EMBL" id="RLP81709.1"/>
    </source>
</evidence>
<proteinExistence type="predicted"/>
<dbReference type="EMBL" id="RCTF01000001">
    <property type="protein sequence ID" value="RLP81709.1"/>
    <property type="molecule type" value="Genomic_DNA"/>
</dbReference>
<accession>A0A3L7AMM9</accession>
<dbReference type="RefSeq" id="WP_121621524.1">
    <property type="nucleotide sequence ID" value="NZ_JACIIW010000004.1"/>
</dbReference>